<feature type="active site" description="Charge relay system" evidence="6">
    <location>
        <position position="167"/>
    </location>
</feature>
<protein>
    <recommendedName>
        <fullName evidence="7">Serine protease</fullName>
        <ecNumber evidence="7">3.4.21.-</ecNumber>
    </recommendedName>
</protein>
<feature type="domain" description="Peptidase S1" evidence="9">
    <location>
        <begin position="105"/>
        <end position="282"/>
    </location>
</feature>
<dbReference type="Proteomes" id="UP000264146">
    <property type="component" value="Chromosome"/>
</dbReference>
<evidence type="ECO:0000256" key="8">
    <source>
        <dbReference type="SAM" id="MobiDB-lite"/>
    </source>
</evidence>
<keyword evidence="3 7" id="KW-0732">Signal</keyword>
<feature type="active site" description="Charge relay system" evidence="6">
    <location>
        <position position="125"/>
    </location>
</feature>
<dbReference type="Pfam" id="PF00089">
    <property type="entry name" value="Trypsin"/>
    <property type="match status" value="1"/>
</dbReference>
<sequence length="362" mass="40333">MKKKPFLVSTVLVTGLLLETSFVGFAQAETNDHQSQHAEIPSQKPTEPPTSGHLELDQSKLKSIDEKKGNVPEKVFGKDDRVRVSNYKDSPYRQVVLLNMTFPDGKTYIGSGTMIGDNAVLTAGHNVYSKGVGFATKITVYAGVNGQNYEIGKAESKKLMTLKQWQDSEDSNYDMALITLDSDLGKKTGTLSVTSNMNVNEPIETSGFPGDKGGNVQYRANGVIKNLTEHNIHYLMDTNPGQSGSSVRNTNQQVIGVHTYGNVDFNGATRLTALNIDYIKHWMGQPEAHPYQKNVKLLHSNSLLWKDLNFKNKVTEKHLKLDGTYKAKYLYHHPNGETYLSIYDANNKWVGYLDSKDVKILK</sequence>
<evidence type="ECO:0000256" key="6">
    <source>
        <dbReference type="PIRSR" id="PIRSR608256-1"/>
    </source>
</evidence>
<feature type="signal peptide" evidence="7">
    <location>
        <begin position="1"/>
        <end position="28"/>
    </location>
</feature>
<dbReference type="InterPro" id="IPR043504">
    <property type="entry name" value="Peptidase_S1_PA_chymotrypsin"/>
</dbReference>
<feature type="chain" id="PRO_5044519532" description="Serine protease" evidence="7">
    <location>
        <begin position="29"/>
        <end position="362"/>
    </location>
</feature>
<evidence type="ECO:0000256" key="7">
    <source>
        <dbReference type="RuleBase" id="RU004296"/>
    </source>
</evidence>
<evidence type="ECO:0000256" key="3">
    <source>
        <dbReference type="ARBA" id="ARBA00022729"/>
    </source>
</evidence>
<reference evidence="12" key="2">
    <citation type="submission" date="2018-06" db="EMBL/GenBank/DDBJ databases">
        <authorList>
            <consortium name="Pathogen Informatics"/>
            <person name="Doyle S."/>
        </authorList>
    </citation>
    <scope>NUCLEOTIDE SEQUENCE [LARGE SCALE GENOMIC DNA]</scope>
    <source>
        <strain evidence="12">NCTC12218</strain>
    </source>
</reference>
<dbReference type="EC" id="3.4.21.-" evidence="7"/>
<dbReference type="InterPro" id="IPR009003">
    <property type="entry name" value="Peptidase_S1_PA"/>
</dbReference>
<keyword evidence="2 7" id="KW-0645">Protease</keyword>
<dbReference type="AlphaFoldDB" id="A0A7Z7QQP5"/>
<keyword evidence="14" id="KW-1185">Reference proteome</keyword>
<dbReference type="RefSeq" id="WP_016424856.1">
    <property type="nucleotide sequence ID" value="NZ_CABKRV010000001.1"/>
</dbReference>
<dbReference type="PANTHER" id="PTHR15462">
    <property type="entry name" value="SERINE PROTEASE"/>
    <property type="match status" value="1"/>
</dbReference>
<feature type="region of interest" description="Disordered" evidence="8">
    <location>
        <begin position="30"/>
        <end position="54"/>
    </location>
</feature>
<evidence type="ECO:0000259" key="9">
    <source>
        <dbReference type="Pfam" id="PF00089"/>
    </source>
</evidence>
<proteinExistence type="inferred from homology"/>
<dbReference type="GO" id="GO:0004252">
    <property type="term" value="F:serine-type endopeptidase activity"/>
    <property type="evidence" value="ECO:0007669"/>
    <property type="project" value="InterPro"/>
</dbReference>
<dbReference type="InterPro" id="IPR050966">
    <property type="entry name" value="Glutamyl_endopeptidase"/>
</dbReference>
<reference evidence="11 14" key="1">
    <citation type="submission" date="2018-01" db="EMBL/GenBank/DDBJ databases">
        <title>Complete genome sequence of Staphylococcus Scheliferi isolated from human.</title>
        <authorList>
            <person name="Abouelkhair M.A."/>
            <person name="Bemis D.A."/>
            <person name="Kania S.A."/>
        </authorList>
    </citation>
    <scope>NUCLEOTIDE SEQUENCE [LARGE SCALE GENOMIC DNA]</scope>
    <source>
        <strain evidence="11 14">ATCC 43808</strain>
    </source>
</reference>
<dbReference type="PRINTS" id="PR00839">
    <property type="entry name" value="V8PROTEASE"/>
</dbReference>
<evidence type="ECO:0000313" key="13">
    <source>
        <dbReference type="Proteomes" id="UP000264146"/>
    </source>
</evidence>
<feature type="active site" description="Charge relay system" evidence="6">
    <location>
        <position position="243"/>
    </location>
</feature>
<dbReference type="GO" id="GO:0006508">
    <property type="term" value="P:proteolysis"/>
    <property type="evidence" value="ECO:0007669"/>
    <property type="project" value="UniProtKB-KW"/>
</dbReference>
<comment type="similarity">
    <text evidence="1 7">Belongs to the peptidase S1B family.</text>
</comment>
<evidence type="ECO:0000313" key="11">
    <source>
        <dbReference type="EMBL" id="NHA33529.1"/>
    </source>
</evidence>
<dbReference type="InterPro" id="IPR008256">
    <property type="entry name" value="Peptidase_S1B"/>
</dbReference>
<gene>
    <name evidence="12" type="primary">mpr</name>
    <name evidence="11" type="ORF">C1O36_03130</name>
    <name evidence="12" type="ORF">NCTC12218_01729</name>
</gene>
<evidence type="ECO:0000313" key="14">
    <source>
        <dbReference type="Proteomes" id="UP000572988"/>
    </source>
</evidence>
<evidence type="ECO:0000256" key="1">
    <source>
        <dbReference type="ARBA" id="ARBA00008764"/>
    </source>
</evidence>
<dbReference type="GeneID" id="93790335"/>
<dbReference type="PANTHER" id="PTHR15462:SF8">
    <property type="entry name" value="SERINE PROTEASE"/>
    <property type="match status" value="1"/>
</dbReference>
<name>A0A7Z7QQP5_STASC</name>
<dbReference type="EMBL" id="POVK01000007">
    <property type="protein sequence ID" value="NHA33529.1"/>
    <property type="molecule type" value="Genomic_DNA"/>
</dbReference>
<evidence type="ECO:0000256" key="2">
    <source>
        <dbReference type="ARBA" id="ARBA00022670"/>
    </source>
</evidence>
<evidence type="ECO:0000313" key="12">
    <source>
        <dbReference type="EMBL" id="SUM89392.1"/>
    </source>
</evidence>
<dbReference type="Gene3D" id="2.40.10.10">
    <property type="entry name" value="Trypsin-like serine proteases"/>
    <property type="match status" value="2"/>
</dbReference>
<dbReference type="Proteomes" id="UP000572988">
    <property type="component" value="Unassembled WGS sequence"/>
</dbReference>
<organism evidence="12">
    <name type="scientific">Staphylococcus schleiferi</name>
    <dbReference type="NCBI Taxonomy" id="1295"/>
    <lineage>
        <taxon>Bacteria</taxon>
        <taxon>Bacillati</taxon>
        <taxon>Bacillota</taxon>
        <taxon>Bacilli</taxon>
        <taxon>Bacillales</taxon>
        <taxon>Staphylococcaceae</taxon>
        <taxon>Staphylococcus</taxon>
    </lineage>
</organism>
<keyword evidence="5 7" id="KW-0720">Serine protease</keyword>
<accession>A0A7Z7QQP5</accession>
<evidence type="ECO:0000256" key="5">
    <source>
        <dbReference type="ARBA" id="ARBA00022825"/>
    </source>
</evidence>
<reference evidence="10 13" key="3">
    <citation type="submission" date="2020-11" db="EMBL/GenBank/DDBJ databases">
        <authorList>
            <consortium name="Pathogen Informatics"/>
        </authorList>
    </citation>
    <scope>NUCLEOTIDE SEQUENCE [LARGE SCALE GENOMIC DNA]</scope>
    <source>
        <strain evidence="10 13">NCTC12218</strain>
    </source>
</reference>
<evidence type="ECO:0000313" key="10">
    <source>
        <dbReference type="EMBL" id="CAD7360066.1"/>
    </source>
</evidence>
<evidence type="ECO:0000256" key="4">
    <source>
        <dbReference type="ARBA" id="ARBA00022801"/>
    </source>
</evidence>
<dbReference type="InterPro" id="IPR001254">
    <property type="entry name" value="Trypsin_dom"/>
</dbReference>
<keyword evidence="4 7" id="KW-0378">Hydrolase</keyword>
<dbReference type="EMBL" id="UHEF01000001">
    <property type="protein sequence ID" value="SUM89392.1"/>
    <property type="molecule type" value="Genomic_DNA"/>
</dbReference>
<dbReference type="EMBL" id="LR962863">
    <property type="protein sequence ID" value="CAD7360066.1"/>
    <property type="molecule type" value="Genomic_DNA"/>
</dbReference>
<dbReference type="SUPFAM" id="SSF50494">
    <property type="entry name" value="Trypsin-like serine proteases"/>
    <property type="match status" value="1"/>
</dbReference>